<dbReference type="GeneID" id="63697164"/>
<dbReference type="STRING" id="1388766.A0A017SEE5"/>
<dbReference type="AlphaFoldDB" id="A0A017SEE5"/>
<evidence type="ECO:0000313" key="2">
    <source>
        <dbReference type="EMBL" id="EYE94590.1"/>
    </source>
</evidence>
<organism evidence="2 3">
    <name type="scientific">Aspergillus ruber (strain CBS 135680)</name>
    <dbReference type="NCBI Taxonomy" id="1388766"/>
    <lineage>
        <taxon>Eukaryota</taxon>
        <taxon>Fungi</taxon>
        <taxon>Dikarya</taxon>
        <taxon>Ascomycota</taxon>
        <taxon>Pezizomycotina</taxon>
        <taxon>Eurotiomycetes</taxon>
        <taxon>Eurotiomycetidae</taxon>
        <taxon>Eurotiales</taxon>
        <taxon>Aspergillaceae</taxon>
        <taxon>Aspergillus</taxon>
        <taxon>Aspergillus subgen. Aspergillus</taxon>
    </lineage>
</organism>
<keyword evidence="3" id="KW-1185">Reference proteome</keyword>
<sequence>MGYICQGWQLWSDHPFYTQKFIDVDVSSDGYTYHPSSQGEIEIDEDVDSEDEDEGEDDGEDGDEDENEEYVDEDKNNDEDANSSRGIPDILSSYPSAGQGYKRRDS</sequence>
<accession>A0A017SEE5</accession>
<dbReference type="HOGENOM" id="CLU_2222698_0_0_1"/>
<proteinExistence type="predicted"/>
<reference evidence="3" key="1">
    <citation type="journal article" date="2014" name="Nat. Commun.">
        <title>Genomic adaptations of the halophilic Dead Sea filamentous fungus Eurotium rubrum.</title>
        <authorList>
            <person name="Kis-Papo T."/>
            <person name="Weig A.R."/>
            <person name="Riley R."/>
            <person name="Persoh D."/>
            <person name="Salamov A."/>
            <person name="Sun H."/>
            <person name="Lipzen A."/>
            <person name="Wasser S.P."/>
            <person name="Rambold G."/>
            <person name="Grigoriev I.V."/>
            <person name="Nevo E."/>
        </authorList>
    </citation>
    <scope>NUCLEOTIDE SEQUENCE [LARGE SCALE GENOMIC DNA]</scope>
    <source>
        <strain evidence="3">CBS 135680</strain>
    </source>
</reference>
<name>A0A017SEE5_ASPRC</name>
<evidence type="ECO:0000313" key="3">
    <source>
        <dbReference type="Proteomes" id="UP000019804"/>
    </source>
</evidence>
<gene>
    <name evidence="2" type="ORF">EURHEDRAFT_412931</name>
</gene>
<dbReference type="RefSeq" id="XP_040638278.1">
    <property type="nucleotide sequence ID" value="XM_040782040.1"/>
</dbReference>
<feature type="region of interest" description="Disordered" evidence="1">
    <location>
        <begin position="27"/>
        <end position="106"/>
    </location>
</feature>
<protein>
    <submittedName>
        <fullName evidence="2">Uncharacterized protein</fullName>
    </submittedName>
</protein>
<evidence type="ECO:0000256" key="1">
    <source>
        <dbReference type="SAM" id="MobiDB-lite"/>
    </source>
</evidence>
<dbReference type="Proteomes" id="UP000019804">
    <property type="component" value="Unassembled WGS sequence"/>
</dbReference>
<dbReference type="EMBL" id="KK088425">
    <property type="protein sequence ID" value="EYE94590.1"/>
    <property type="molecule type" value="Genomic_DNA"/>
</dbReference>
<feature type="compositionally biased region" description="Acidic residues" evidence="1">
    <location>
        <begin position="41"/>
        <end position="81"/>
    </location>
</feature>